<dbReference type="InterPro" id="IPR030492">
    <property type="entry name" value="RHD_CS"/>
</dbReference>
<sequence length="597" mass="65259">MEYRRFDPALVIVEEPKQRGMRFRYQCEGRATGSIFGERSDTSTKTYPAVQVQNYSERVLLRVSLVSKEEPYRPHPHALVGTDCNDGIFQATLEPPDLRVQFQNLGIQCAKRKDIMSAIRMRVTKQKIDPFNVGALAFEMEGLDLNAVRFCFEAFLINSHGSIVKALPPVVSNPIYDKKGCNTSELKIIRLNEHSGCAAGGDERYILCDKVQKEDIAVRFFDEDAWEAQGVFSQTDVHRQVAIVFRTPPYRDGHTAVPVCVRVQLLRPSDGETSEPLEFHYTPVDTDPHHLQQKRKKKHSAFQSCAAEASQGSWCEQNGESAVATCNETRRRLKVKLQQHKEPRKPAELVTSPPTPVKPEAIPAFVPYFYPASPASYDAAPTGYCPVGEPEPPLAAPAYRGSLSLFGPDATRGGVPGGRRGGGGGGGGDGDGDEGINVLDRALATIDAALKRTQPAEQYGWHAAAPTYAVACVPPRPPLSSCALGEEGPGASLARGTPERPQSAGTETPHVFRQLHHRQQRPHVHHQHLQHRTQQHHVGEAFLGGGGGEFHARPQTYTELLTGQLRGGFAFQEPGSAPLDVPYGLCVGGGVDVEHSG</sequence>
<dbReference type="CDD" id="cd07827">
    <property type="entry name" value="RHD-n"/>
    <property type="match status" value="1"/>
</dbReference>
<dbReference type="KEGG" id="pmrn:116939710"/>
<accession>A0AAJ7SRS3</accession>
<dbReference type="InterPro" id="IPR011539">
    <property type="entry name" value="RHD_DNA_bind_dom"/>
</dbReference>
<dbReference type="InterPro" id="IPR000451">
    <property type="entry name" value="NFkB/Dor"/>
</dbReference>
<gene>
    <name evidence="4" type="primary">REL</name>
</gene>
<dbReference type="PROSITE" id="PS01204">
    <property type="entry name" value="REL_1"/>
    <property type="match status" value="1"/>
</dbReference>
<dbReference type="PROSITE" id="PS50254">
    <property type="entry name" value="REL_2"/>
    <property type="match status" value="1"/>
</dbReference>
<dbReference type="Pfam" id="PF16179">
    <property type="entry name" value="RHD_dimer"/>
    <property type="match status" value="1"/>
</dbReference>
<feature type="compositionally biased region" description="Gly residues" evidence="1">
    <location>
        <begin position="414"/>
        <end position="429"/>
    </location>
</feature>
<dbReference type="SMART" id="SM00429">
    <property type="entry name" value="IPT"/>
    <property type="match status" value="1"/>
</dbReference>
<reference evidence="4" key="1">
    <citation type="submission" date="2025-08" db="UniProtKB">
        <authorList>
            <consortium name="RefSeq"/>
        </authorList>
    </citation>
    <scope>IDENTIFICATION</scope>
    <source>
        <tissue evidence="4">Sperm</tissue>
    </source>
</reference>
<dbReference type="AlphaFoldDB" id="A0AAJ7SRS3"/>
<dbReference type="InterPro" id="IPR032397">
    <property type="entry name" value="RHD_dimer"/>
</dbReference>
<dbReference type="InterPro" id="IPR013783">
    <property type="entry name" value="Ig-like_fold"/>
</dbReference>
<feature type="domain" description="RHD" evidence="2">
    <location>
        <begin position="5"/>
        <end position="182"/>
    </location>
</feature>
<dbReference type="GO" id="GO:0000981">
    <property type="term" value="F:DNA-binding transcription factor activity, RNA polymerase II-specific"/>
    <property type="evidence" value="ECO:0007669"/>
    <property type="project" value="TreeGrafter"/>
</dbReference>
<dbReference type="InterPro" id="IPR014756">
    <property type="entry name" value="Ig_E-set"/>
</dbReference>
<dbReference type="GO" id="GO:0000978">
    <property type="term" value="F:RNA polymerase II cis-regulatory region sequence-specific DNA binding"/>
    <property type="evidence" value="ECO:0007669"/>
    <property type="project" value="TreeGrafter"/>
</dbReference>
<dbReference type="GO" id="GO:0006954">
    <property type="term" value="P:inflammatory response"/>
    <property type="evidence" value="ECO:0007669"/>
    <property type="project" value="TreeGrafter"/>
</dbReference>
<dbReference type="Proteomes" id="UP001318040">
    <property type="component" value="Chromosome 6"/>
</dbReference>
<dbReference type="InterPro" id="IPR008967">
    <property type="entry name" value="p53-like_TF_DNA-bd_sf"/>
</dbReference>
<dbReference type="InterPro" id="IPR002909">
    <property type="entry name" value="IPT_dom"/>
</dbReference>
<dbReference type="GO" id="GO:0033554">
    <property type="term" value="P:cellular response to stress"/>
    <property type="evidence" value="ECO:0007669"/>
    <property type="project" value="TreeGrafter"/>
</dbReference>
<dbReference type="Pfam" id="PF00554">
    <property type="entry name" value="RHD_DNA_bind"/>
    <property type="match status" value="1"/>
</dbReference>
<dbReference type="FunFam" id="2.60.40.10:FF:000046">
    <property type="entry name" value="Nuclear factor NF-kappa-B p105 subunit"/>
    <property type="match status" value="1"/>
</dbReference>
<dbReference type="RefSeq" id="XP_032804357.1">
    <property type="nucleotide sequence ID" value="XM_032948466.1"/>
</dbReference>
<evidence type="ECO:0000313" key="4">
    <source>
        <dbReference type="RefSeq" id="XP_032804357.1"/>
    </source>
</evidence>
<dbReference type="InterPro" id="IPR037059">
    <property type="entry name" value="RHD_DNA_bind_dom_sf"/>
</dbReference>
<dbReference type="GO" id="GO:0045944">
    <property type="term" value="P:positive regulation of transcription by RNA polymerase II"/>
    <property type="evidence" value="ECO:0007669"/>
    <property type="project" value="TreeGrafter"/>
</dbReference>
<dbReference type="GO" id="GO:0005634">
    <property type="term" value="C:nucleus"/>
    <property type="evidence" value="ECO:0007669"/>
    <property type="project" value="TreeGrafter"/>
</dbReference>
<organism evidence="3 4">
    <name type="scientific">Petromyzon marinus</name>
    <name type="common">Sea lamprey</name>
    <dbReference type="NCBI Taxonomy" id="7757"/>
    <lineage>
        <taxon>Eukaryota</taxon>
        <taxon>Metazoa</taxon>
        <taxon>Chordata</taxon>
        <taxon>Craniata</taxon>
        <taxon>Vertebrata</taxon>
        <taxon>Cyclostomata</taxon>
        <taxon>Hyperoartia</taxon>
        <taxon>Petromyzontiformes</taxon>
        <taxon>Petromyzontidae</taxon>
        <taxon>Petromyzon</taxon>
    </lineage>
</organism>
<dbReference type="GO" id="GO:0045087">
    <property type="term" value="P:innate immune response"/>
    <property type="evidence" value="ECO:0007669"/>
    <property type="project" value="TreeGrafter"/>
</dbReference>
<evidence type="ECO:0000256" key="1">
    <source>
        <dbReference type="SAM" id="MobiDB-lite"/>
    </source>
</evidence>
<dbReference type="GO" id="GO:0007249">
    <property type="term" value="P:canonical NF-kappaB signal transduction"/>
    <property type="evidence" value="ECO:0007669"/>
    <property type="project" value="TreeGrafter"/>
</dbReference>
<dbReference type="PANTHER" id="PTHR24169">
    <property type="entry name" value="NUCLEAR FACTOR NF-KAPPA-B PROTEIN"/>
    <property type="match status" value="1"/>
</dbReference>
<dbReference type="InterPro" id="IPR033926">
    <property type="entry name" value="IPT_NFkappaB"/>
</dbReference>
<dbReference type="GO" id="GO:0034097">
    <property type="term" value="P:response to cytokine"/>
    <property type="evidence" value="ECO:0007669"/>
    <property type="project" value="TreeGrafter"/>
</dbReference>
<evidence type="ECO:0000313" key="3">
    <source>
        <dbReference type="Proteomes" id="UP001318040"/>
    </source>
</evidence>
<dbReference type="GO" id="GO:0005737">
    <property type="term" value="C:cytoplasm"/>
    <property type="evidence" value="ECO:0007669"/>
    <property type="project" value="InterPro"/>
</dbReference>
<dbReference type="CDD" id="cd01177">
    <property type="entry name" value="IPT_NFkappaB"/>
    <property type="match status" value="1"/>
</dbReference>
<keyword evidence="3" id="KW-1185">Reference proteome</keyword>
<proteinExistence type="predicted"/>
<dbReference type="PANTHER" id="PTHR24169:SF25">
    <property type="entry name" value="DORSAL-RELATED IMMUNITY FACTOR DIF-RELATED"/>
    <property type="match status" value="1"/>
</dbReference>
<dbReference type="SUPFAM" id="SSF81296">
    <property type="entry name" value="E set domains"/>
    <property type="match status" value="1"/>
</dbReference>
<protein>
    <submittedName>
        <fullName evidence="4">Proto-oncogene c-Rel</fullName>
    </submittedName>
</protein>
<evidence type="ECO:0000259" key="2">
    <source>
        <dbReference type="PROSITE" id="PS50254"/>
    </source>
</evidence>
<name>A0AAJ7SRS3_PETMA</name>
<feature type="region of interest" description="Disordered" evidence="1">
    <location>
        <begin position="407"/>
        <end position="434"/>
    </location>
</feature>
<dbReference type="PRINTS" id="PR00057">
    <property type="entry name" value="NFKBTNSCPFCT"/>
</dbReference>
<dbReference type="Gene3D" id="2.60.40.340">
    <property type="entry name" value="Rel homology domain (RHD), DNA-binding domain"/>
    <property type="match status" value="1"/>
</dbReference>
<dbReference type="Gene3D" id="2.60.40.10">
    <property type="entry name" value="Immunoglobulins"/>
    <property type="match status" value="1"/>
</dbReference>
<feature type="region of interest" description="Disordered" evidence="1">
    <location>
        <begin position="486"/>
        <end position="506"/>
    </location>
</feature>
<dbReference type="SUPFAM" id="SSF49417">
    <property type="entry name" value="p53-like transcription factors"/>
    <property type="match status" value="1"/>
</dbReference>
<dbReference type="GO" id="GO:0038061">
    <property type="term" value="P:non-canonical NF-kappaB signal transduction"/>
    <property type="evidence" value="ECO:0007669"/>
    <property type="project" value="TreeGrafter"/>
</dbReference>